<gene>
    <name evidence="1" type="ORF">M9H77_09031</name>
</gene>
<reference evidence="2" key="1">
    <citation type="journal article" date="2023" name="Nat. Plants">
        <title>Single-cell RNA sequencing provides a high-resolution roadmap for understanding the multicellular compartmentation of specialized metabolism.</title>
        <authorList>
            <person name="Sun S."/>
            <person name="Shen X."/>
            <person name="Li Y."/>
            <person name="Li Y."/>
            <person name="Wang S."/>
            <person name="Li R."/>
            <person name="Zhang H."/>
            <person name="Shen G."/>
            <person name="Guo B."/>
            <person name="Wei J."/>
            <person name="Xu J."/>
            <person name="St-Pierre B."/>
            <person name="Chen S."/>
            <person name="Sun C."/>
        </authorList>
    </citation>
    <scope>NUCLEOTIDE SEQUENCE [LARGE SCALE GENOMIC DNA]</scope>
</reference>
<protein>
    <submittedName>
        <fullName evidence="1">Uncharacterized protein</fullName>
    </submittedName>
</protein>
<evidence type="ECO:0000313" key="1">
    <source>
        <dbReference type="EMBL" id="KAI5678081.1"/>
    </source>
</evidence>
<sequence>METTSVVPITEFVSLERHASIVYTRNIFMKLRKQIQRQGLYYKIDVVHSYETVKYFLGKYDRLDLTWTVELTRNSGLMECSCTKLESKGLPCSHIFRCMVMENMQSIPNPCILKRWTCLVGDRRNTGGKISETVSKMDRYGMLSGFVELCVIMPLKVQSKQGT</sequence>
<keyword evidence="2" id="KW-1185">Reference proteome</keyword>
<dbReference type="Proteomes" id="UP001060085">
    <property type="component" value="Linkage Group LG02"/>
</dbReference>
<name>A0ACC0BZM5_CATRO</name>
<dbReference type="EMBL" id="CM044702">
    <property type="protein sequence ID" value="KAI5678081.1"/>
    <property type="molecule type" value="Genomic_DNA"/>
</dbReference>
<evidence type="ECO:0000313" key="2">
    <source>
        <dbReference type="Proteomes" id="UP001060085"/>
    </source>
</evidence>
<comment type="caution">
    <text evidence="1">The sequence shown here is derived from an EMBL/GenBank/DDBJ whole genome shotgun (WGS) entry which is preliminary data.</text>
</comment>
<proteinExistence type="predicted"/>
<organism evidence="1 2">
    <name type="scientific">Catharanthus roseus</name>
    <name type="common">Madagascar periwinkle</name>
    <name type="synonym">Vinca rosea</name>
    <dbReference type="NCBI Taxonomy" id="4058"/>
    <lineage>
        <taxon>Eukaryota</taxon>
        <taxon>Viridiplantae</taxon>
        <taxon>Streptophyta</taxon>
        <taxon>Embryophyta</taxon>
        <taxon>Tracheophyta</taxon>
        <taxon>Spermatophyta</taxon>
        <taxon>Magnoliopsida</taxon>
        <taxon>eudicotyledons</taxon>
        <taxon>Gunneridae</taxon>
        <taxon>Pentapetalae</taxon>
        <taxon>asterids</taxon>
        <taxon>lamiids</taxon>
        <taxon>Gentianales</taxon>
        <taxon>Apocynaceae</taxon>
        <taxon>Rauvolfioideae</taxon>
        <taxon>Vinceae</taxon>
        <taxon>Catharanthinae</taxon>
        <taxon>Catharanthus</taxon>
    </lineage>
</organism>
<accession>A0ACC0BZM5</accession>